<comment type="similarity">
    <text evidence="2 8">Belongs to the cytochrome P450 family.</text>
</comment>
<dbReference type="PRINTS" id="PR00385">
    <property type="entry name" value="P450"/>
</dbReference>
<dbReference type="PANTHER" id="PTHR24305:SF96">
    <property type="entry name" value="CYTOCHROME P450 MONOOXYGENASE STCB-RELATED"/>
    <property type="match status" value="1"/>
</dbReference>
<evidence type="ECO:0000256" key="9">
    <source>
        <dbReference type="SAM" id="SignalP"/>
    </source>
</evidence>
<reference evidence="11 12" key="1">
    <citation type="submission" date="2019-12" db="EMBL/GenBank/DDBJ databases">
        <title>A genome sequence resource for the geographically widespread anthracnose pathogen Colletotrichum asianum.</title>
        <authorList>
            <person name="Meng Y."/>
        </authorList>
    </citation>
    <scope>NUCLEOTIDE SEQUENCE [LARGE SCALE GENOMIC DNA]</scope>
    <source>
        <strain evidence="11 12">ICMP 18580</strain>
    </source>
</reference>
<dbReference type="Pfam" id="PF00067">
    <property type="entry name" value="p450"/>
    <property type="match status" value="1"/>
</dbReference>
<evidence type="ECO:0000256" key="1">
    <source>
        <dbReference type="ARBA" id="ARBA00001971"/>
    </source>
</evidence>
<keyword evidence="6 7" id="KW-0408">Iron</keyword>
<keyword evidence="3 7" id="KW-0349">Heme</keyword>
<evidence type="ECO:0000313" key="11">
    <source>
        <dbReference type="EMBL" id="KAF0325672.1"/>
    </source>
</evidence>
<keyword evidence="8" id="KW-0503">Monooxygenase</keyword>
<organism evidence="11 12">
    <name type="scientific">Colletotrichum asianum</name>
    <dbReference type="NCBI Taxonomy" id="702518"/>
    <lineage>
        <taxon>Eukaryota</taxon>
        <taxon>Fungi</taxon>
        <taxon>Dikarya</taxon>
        <taxon>Ascomycota</taxon>
        <taxon>Pezizomycotina</taxon>
        <taxon>Sordariomycetes</taxon>
        <taxon>Hypocreomycetidae</taxon>
        <taxon>Glomerellales</taxon>
        <taxon>Glomerellaceae</taxon>
        <taxon>Colletotrichum</taxon>
        <taxon>Colletotrichum gloeosporioides species complex</taxon>
    </lineage>
</organism>
<protein>
    <submittedName>
        <fullName evidence="11">Cytochrome P450</fullName>
    </submittedName>
</protein>
<keyword evidence="5 8" id="KW-0560">Oxidoreductase</keyword>
<evidence type="ECO:0000256" key="5">
    <source>
        <dbReference type="ARBA" id="ARBA00023002"/>
    </source>
</evidence>
<dbReference type="Gene3D" id="2.10.70.110">
    <property type="match status" value="1"/>
</dbReference>
<feature type="chain" id="PRO_5034604438" evidence="9">
    <location>
        <begin position="28"/>
        <end position="565"/>
    </location>
</feature>
<comment type="cofactor">
    <cofactor evidence="1 7">
        <name>heme</name>
        <dbReference type="ChEBI" id="CHEBI:30413"/>
    </cofactor>
</comment>
<dbReference type="Proteomes" id="UP000434172">
    <property type="component" value="Unassembled WGS sequence"/>
</dbReference>
<dbReference type="AlphaFoldDB" id="A0A8H3ZS90"/>
<evidence type="ECO:0000256" key="8">
    <source>
        <dbReference type="RuleBase" id="RU000461"/>
    </source>
</evidence>
<evidence type="ECO:0000313" key="12">
    <source>
        <dbReference type="Proteomes" id="UP000434172"/>
    </source>
</evidence>
<dbReference type="PROSITE" id="PS00086">
    <property type="entry name" value="CYTOCHROME_P450"/>
    <property type="match status" value="1"/>
</dbReference>
<dbReference type="EMBL" id="WOWK01000035">
    <property type="protein sequence ID" value="KAF0325672.1"/>
    <property type="molecule type" value="Genomic_DNA"/>
</dbReference>
<keyword evidence="12" id="KW-1185">Reference proteome</keyword>
<name>A0A8H3ZS90_9PEZI</name>
<gene>
    <name evidence="11" type="ORF">GQ607_007114</name>
</gene>
<dbReference type="CDD" id="cd11059">
    <property type="entry name" value="CYP_fungal"/>
    <property type="match status" value="1"/>
</dbReference>
<dbReference type="GO" id="GO:0004497">
    <property type="term" value="F:monooxygenase activity"/>
    <property type="evidence" value="ECO:0007669"/>
    <property type="project" value="UniProtKB-KW"/>
</dbReference>
<evidence type="ECO:0000256" key="7">
    <source>
        <dbReference type="PIRSR" id="PIRSR602401-1"/>
    </source>
</evidence>
<dbReference type="SUPFAM" id="SSF48264">
    <property type="entry name" value="Cytochrome P450"/>
    <property type="match status" value="1"/>
</dbReference>
<feature type="domain" description="ToxB-like N-terminal ascomycota" evidence="10">
    <location>
        <begin position="503"/>
        <end position="561"/>
    </location>
</feature>
<dbReference type="GO" id="GO:0005506">
    <property type="term" value="F:iron ion binding"/>
    <property type="evidence" value="ECO:0007669"/>
    <property type="project" value="InterPro"/>
</dbReference>
<keyword evidence="4 7" id="KW-0479">Metal-binding</keyword>
<dbReference type="InterPro" id="IPR017972">
    <property type="entry name" value="Cyt_P450_CS"/>
</dbReference>
<dbReference type="OrthoDB" id="1470350at2759"/>
<dbReference type="Pfam" id="PF18224">
    <property type="entry name" value="ToxB_N"/>
    <property type="match status" value="1"/>
</dbReference>
<accession>A0A8H3ZS90</accession>
<dbReference type="Gene3D" id="1.10.630.10">
    <property type="entry name" value="Cytochrome P450"/>
    <property type="match status" value="1"/>
</dbReference>
<feature type="binding site" description="axial binding residue" evidence="7">
    <location>
        <position position="435"/>
    </location>
    <ligand>
        <name>heme</name>
        <dbReference type="ChEBI" id="CHEBI:30413"/>
    </ligand>
    <ligandPart>
        <name>Fe</name>
        <dbReference type="ChEBI" id="CHEBI:18248"/>
    </ligandPart>
</feature>
<evidence type="ECO:0000256" key="4">
    <source>
        <dbReference type="ARBA" id="ARBA00022723"/>
    </source>
</evidence>
<dbReference type="GO" id="GO:0020037">
    <property type="term" value="F:heme binding"/>
    <property type="evidence" value="ECO:0007669"/>
    <property type="project" value="InterPro"/>
</dbReference>
<dbReference type="InterPro" id="IPR002401">
    <property type="entry name" value="Cyt_P450_E_grp-I"/>
</dbReference>
<feature type="signal peptide" evidence="9">
    <location>
        <begin position="1"/>
        <end position="27"/>
    </location>
</feature>
<evidence type="ECO:0000259" key="10">
    <source>
        <dbReference type="Pfam" id="PF18224"/>
    </source>
</evidence>
<evidence type="ECO:0000256" key="6">
    <source>
        <dbReference type="ARBA" id="ARBA00023004"/>
    </source>
</evidence>
<dbReference type="InterPro" id="IPR001128">
    <property type="entry name" value="Cyt_P450"/>
</dbReference>
<dbReference type="InterPro" id="IPR050121">
    <property type="entry name" value="Cytochrome_P450_monoxygenase"/>
</dbReference>
<proteinExistence type="inferred from homology"/>
<keyword evidence="9" id="KW-0732">Signal</keyword>
<evidence type="ECO:0000256" key="2">
    <source>
        <dbReference type="ARBA" id="ARBA00010617"/>
    </source>
</evidence>
<evidence type="ECO:0000256" key="3">
    <source>
        <dbReference type="ARBA" id="ARBA00022617"/>
    </source>
</evidence>
<dbReference type="PRINTS" id="PR00463">
    <property type="entry name" value="EP450I"/>
</dbReference>
<dbReference type="PANTHER" id="PTHR24305">
    <property type="entry name" value="CYTOCHROME P450"/>
    <property type="match status" value="1"/>
</dbReference>
<dbReference type="GO" id="GO:0016705">
    <property type="term" value="F:oxidoreductase activity, acting on paired donors, with incorporation or reduction of molecular oxygen"/>
    <property type="evidence" value="ECO:0007669"/>
    <property type="project" value="InterPro"/>
</dbReference>
<sequence length="565" mass="62007">MALLSPITMLVAFVILGLAVTVRLAAAALSSPLKHIPGPWYINFTHWVLKYYTVTGQRMYYIHSLHERYGPVVRITPDEISVADPDGYIDIYRMGSGFIKSKFYKQISGGANPAIFTIIDPKEHAARRKLFARAFTISSIRKNCEALVREKVEKATDCIRSEAMEGRSDVLKWWTLMASDVVGQLAFGESFELLELGKKNNFVEVLQAAAAASARRIELPWLHALISHLSRLSPRTMQLLTNTRGEMIKYGQKAVENLRRNKDNKANLFATILAESETNEKSKLTDDVIRVEASNMLIAGSDTLSNSLTYVVWAILKRPELQRRLDDEVAGLDDHFDDVVLEKLPLLNAVIYESMRLYGAASGSFPRETPPSGATIGGYFIPGGTEVALQAYTIHRLPEVFQDPLKFDESRFMPGVPTERQKQLFSAFGHGSRSCIGIHLAWMELRLAIALLFRKCRGLRLADNATDDMMHMVLPTQKIVKMVRITSVLAVLAAVTSASALRCNIQVRNSVGGVVGSSCVDAGATGSVKSSQSGATINFKTSTSCGVDATGGLGPNESLSNGGNC</sequence>
<dbReference type="InterPro" id="IPR041450">
    <property type="entry name" value="ToxB-like_N_ascomy"/>
</dbReference>
<dbReference type="InterPro" id="IPR036396">
    <property type="entry name" value="Cyt_P450_sf"/>
</dbReference>
<comment type="caution">
    <text evidence="11">The sequence shown here is derived from an EMBL/GenBank/DDBJ whole genome shotgun (WGS) entry which is preliminary data.</text>
</comment>